<evidence type="ECO:0000313" key="7">
    <source>
        <dbReference type="EMBL" id="KAK8899215.1"/>
    </source>
</evidence>
<keyword evidence="4" id="KW-0539">Nucleus</keyword>
<feature type="repeat" description="WD" evidence="5">
    <location>
        <begin position="349"/>
        <end position="396"/>
    </location>
</feature>
<organism evidence="7 8">
    <name type="scientific">Tritrichomonas musculus</name>
    <dbReference type="NCBI Taxonomy" id="1915356"/>
    <lineage>
        <taxon>Eukaryota</taxon>
        <taxon>Metamonada</taxon>
        <taxon>Parabasalia</taxon>
        <taxon>Tritrichomonadida</taxon>
        <taxon>Tritrichomonadidae</taxon>
        <taxon>Tritrichomonas</taxon>
    </lineage>
</organism>
<comment type="subcellular location">
    <subcellularLocation>
        <location evidence="1">Nucleus</location>
    </subcellularLocation>
</comment>
<dbReference type="SUPFAM" id="SSF50993">
    <property type="entry name" value="Peptidase/esterase 'gauge' domain"/>
    <property type="match status" value="1"/>
</dbReference>
<evidence type="ECO:0000313" key="8">
    <source>
        <dbReference type="Proteomes" id="UP001470230"/>
    </source>
</evidence>
<dbReference type="SUPFAM" id="SSF50978">
    <property type="entry name" value="WD40 repeat-like"/>
    <property type="match status" value="1"/>
</dbReference>
<gene>
    <name evidence="7" type="ORF">M9Y10_001520</name>
</gene>
<dbReference type="CDD" id="cd00200">
    <property type="entry name" value="WD40"/>
    <property type="match status" value="1"/>
</dbReference>
<dbReference type="PROSITE" id="PS00678">
    <property type="entry name" value="WD_REPEATS_1"/>
    <property type="match status" value="2"/>
</dbReference>
<feature type="compositionally biased region" description="Low complexity" evidence="6">
    <location>
        <begin position="96"/>
        <end position="109"/>
    </location>
</feature>
<feature type="repeat" description="WD" evidence="5">
    <location>
        <begin position="397"/>
        <end position="438"/>
    </location>
</feature>
<evidence type="ECO:0000256" key="1">
    <source>
        <dbReference type="ARBA" id="ARBA00004123"/>
    </source>
</evidence>
<keyword evidence="3" id="KW-0677">Repeat</keyword>
<feature type="compositionally biased region" description="Pro residues" evidence="6">
    <location>
        <begin position="110"/>
        <end position="120"/>
    </location>
</feature>
<dbReference type="InterPro" id="IPR006594">
    <property type="entry name" value="LisH"/>
</dbReference>
<feature type="repeat" description="WD" evidence="5">
    <location>
        <begin position="183"/>
        <end position="214"/>
    </location>
</feature>
<feature type="repeat" description="WD" evidence="5">
    <location>
        <begin position="224"/>
        <end position="265"/>
    </location>
</feature>
<evidence type="ECO:0000256" key="4">
    <source>
        <dbReference type="ARBA" id="ARBA00023242"/>
    </source>
</evidence>
<evidence type="ECO:0000256" key="5">
    <source>
        <dbReference type="PROSITE-ProRule" id="PRU00221"/>
    </source>
</evidence>
<dbReference type="InterPro" id="IPR036322">
    <property type="entry name" value="WD40_repeat_dom_sf"/>
</dbReference>
<reference evidence="7 8" key="1">
    <citation type="submission" date="2024-04" db="EMBL/GenBank/DDBJ databases">
        <title>Tritrichomonas musculus Genome.</title>
        <authorList>
            <person name="Alves-Ferreira E."/>
            <person name="Grigg M."/>
            <person name="Lorenzi H."/>
            <person name="Galac M."/>
        </authorList>
    </citation>
    <scope>NUCLEOTIDE SEQUENCE [LARGE SCALE GENOMIC DNA]</scope>
    <source>
        <strain evidence="7 8">EAF2021</strain>
    </source>
</reference>
<dbReference type="EMBL" id="JAPFFF010000001">
    <property type="protein sequence ID" value="KAK8899215.1"/>
    <property type="molecule type" value="Genomic_DNA"/>
</dbReference>
<dbReference type="InterPro" id="IPR045183">
    <property type="entry name" value="Ebi-like"/>
</dbReference>
<dbReference type="PROSITE" id="PS50896">
    <property type="entry name" value="LISH"/>
    <property type="match status" value="1"/>
</dbReference>
<proteinExistence type="predicted"/>
<dbReference type="PRINTS" id="PR00320">
    <property type="entry name" value="GPROTEINBRPT"/>
</dbReference>
<evidence type="ECO:0000256" key="6">
    <source>
        <dbReference type="SAM" id="MobiDB-lite"/>
    </source>
</evidence>
<evidence type="ECO:0000256" key="2">
    <source>
        <dbReference type="ARBA" id="ARBA00022574"/>
    </source>
</evidence>
<feature type="repeat" description="WD" evidence="5">
    <location>
        <begin position="133"/>
        <end position="174"/>
    </location>
</feature>
<dbReference type="InterPro" id="IPR001680">
    <property type="entry name" value="WD40_rpt"/>
</dbReference>
<dbReference type="Pfam" id="PF08513">
    <property type="entry name" value="LisH"/>
    <property type="match status" value="1"/>
</dbReference>
<dbReference type="PANTHER" id="PTHR22846">
    <property type="entry name" value="WD40 REPEAT PROTEIN"/>
    <property type="match status" value="1"/>
</dbReference>
<dbReference type="Gene3D" id="1.20.960.30">
    <property type="match status" value="1"/>
</dbReference>
<dbReference type="Pfam" id="PF00400">
    <property type="entry name" value="WD40"/>
    <property type="match status" value="7"/>
</dbReference>
<dbReference type="Proteomes" id="UP001470230">
    <property type="component" value="Unassembled WGS sequence"/>
</dbReference>
<protein>
    <submittedName>
        <fullName evidence="7">Transducin (Beta)-like 1 X-linked receptor 1</fullName>
    </submittedName>
</protein>
<sequence length="479" mass="53482">MISGDEVNVLIRRYLQESGFQHTAFLFGREALLDQTEYKDVKLPPQAMINILKKGMLYMQLEKGINERAKTDDSADNIINSIVDSIKSKEPFPVLQQPSQQTHQPQQKSRPPPPSPPPVPETTDLHPSTGICLRGHNGDVYCGAWTPDGHYLATGSSDATAIIWEIENHSYASNYILDHATQQQRSDKDISSLAWNSTGTILATGCYDGSARLWTNHGELKFVLVKHSEAVFTVQFSPDGKTLLTGSSDTKIIAWSVLTGEAIQIFNHHDQRAYDVDWLDNKTFASCSGDRKICICTLGGQRPLFTLQGHTSDVNKIAWDYSKKMLASCSDDMTVRVWKPFERPQPIVLQGHTEHVYTIKWVPYSGSGPNKHLLASGSFDFTVRLWDVTNHSCLHVFRKHTHRIYTISFSPKGRFFVSGGVDTMLYIWRTSDASLIASYPACGCIFEAIWNPTGDDIALCLADGTVVVLPTNTIPLYDE</sequence>
<feature type="region of interest" description="Disordered" evidence="6">
    <location>
        <begin position="94"/>
        <end position="130"/>
    </location>
</feature>
<accession>A0ABR2L777</accession>
<dbReference type="PROSITE" id="PS50082">
    <property type="entry name" value="WD_REPEATS_2"/>
    <property type="match status" value="6"/>
</dbReference>
<dbReference type="PANTHER" id="PTHR22846:SF2">
    <property type="entry name" value="F-BOX-LIKE_WD REPEAT-CONTAINING PROTEIN EBI"/>
    <property type="match status" value="1"/>
</dbReference>
<keyword evidence="2 5" id="KW-0853">WD repeat</keyword>
<evidence type="ECO:0000256" key="3">
    <source>
        <dbReference type="ARBA" id="ARBA00022737"/>
    </source>
</evidence>
<keyword evidence="8" id="KW-1185">Reference proteome</keyword>
<dbReference type="PROSITE" id="PS50294">
    <property type="entry name" value="WD_REPEATS_REGION"/>
    <property type="match status" value="5"/>
</dbReference>
<dbReference type="InterPro" id="IPR015943">
    <property type="entry name" value="WD40/YVTN_repeat-like_dom_sf"/>
</dbReference>
<dbReference type="SMART" id="SM00667">
    <property type="entry name" value="LisH"/>
    <property type="match status" value="1"/>
</dbReference>
<dbReference type="Gene3D" id="2.130.10.10">
    <property type="entry name" value="YVTN repeat-like/Quinoprotein amine dehydrogenase"/>
    <property type="match status" value="1"/>
</dbReference>
<comment type="caution">
    <text evidence="7">The sequence shown here is derived from an EMBL/GenBank/DDBJ whole genome shotgun (WGS) entry which is preliminary data.</text>
</comment>
<name>A0ABR2L777_9EUKA</name>
<feature type="repeat" description="WD" evidence="5">
    <location>
        <begin position="307"/>
        <end position="339"/>
    </location>
</feature>
<dbReference type="InterPro" id="IPR019775">
    <property type="entry name" value="WD40_repeat_CS"/>
</dbReference>
<dbReference type="InterPro" id="IPR020472">
    <property type="entry name" value="WD40_PAC1"/>
</dbReference>
<dbReference type="SMART" id="SM00320">
    <property type="entry name" value="WD40"/>
    <property type="match status" value="8"/>
</dbReference>